<protein>
    <recommendedName>
        <fullName evidence="1">F-box domain-containing protein</fullName>
    </recommendedName>
</protein>
<gene>
    <name evidence="2" type="ORF">L227DRAFT_278841</name>
</gene>
<name>A0A5C2SPR1_9APHY</name>
<dbReference type="Proteomes" id="UP000313359">
    <property type="component" value="Unassembled WGS sequence"/>
</dbReference>
<organism evidence="2 3">
    <name type="scientific">Lentinus tigrinus ALCF2SS1-6</name>
    <dbReference type="NCBI Taxonomy" id="1328759"/>
    <lineage>
        <taxon>Eukaryota</taxon>
        <taxon>Fungi</taxon>
        <taxon>Dikarya</taxon>
        <taxon>Basidiomycota</taxon>
        <taxon>Agaricomycotina</taxon>
        <taxon>Agaricomycetes</taxon>
        <taxon>Polyporales</taxon>
        <taxon>Polyporaceae</taxon>
        <taxon>Lentinus</taxon>
    </lineage>
</organism>
<evidence type="ECO:0000259" key="1">
    <source>
        <dbReference type="Pfam" id="PF12937"/>
    </source>
</evidence>
<proteinExistence type="predicted"/>
<accession>A0A5C2SPR1</accession>
<dbReference type="STRING" id="1328759.A0A5C2SPR1"/>
<dbReference type="EMBL" id="ML122253">
    <property type="protein sequence ID" value="RPD65089.1"/>
    <property type="molecule type" value="Genomic_DNA"/>
</dbReference>
<dbReference type="OrthoDB" id="3543113at2759"/>
<dbReference type="InterPro" id="IPR032675">
    <property type="entry name" value="LRR_dom_sf"/>
</dbReference>
<dbReference type="Gene3D" id="3.80.10.10">
    <property type="entry name" value="Ribonuclease Inhibitor"/>
    <property type="match status" value="1"/>
</dbReference>
<reference evidence="2" key="1">
    <citation type="journal article" date="2018" name="Genome Biol. Evol.">
        <title>Genomics and development of Lentinus tigrinus, a white-rot wood-decaying mushroom with dimorphic fruiting bodies.</title>
        <authorList>
            <person name="Wu B."/>
            <person name="Xu Z."/>
            <person name="Knudson A."/>
            <person name="Carlson A."/>
            <person name="Chen N."/>
            <person name="Kovaka S."/>
            <person name="LaButti K."/>
            <person name="Lipzen A."/>
            <person name="Pennachio C."/>
            <person name="Riley R."/>
            <person name="Schakwitz W."/>
            <person name="Umezawa K."/>
            <person name="Ohm R.A."/>
            <person name="Grigoriev I.V."/>
            <person name="Nagy L.G."/>
            <person name="Gibbons J."/>
            <person name="Hibbett D."/>
        </authorList>
    </citation>
    <scope>NUCLEOTIDE SEQUENCE [LARGE SCALE GENOMIC DNA]</scope>
    <source>
        <strain evidence="2">ALCF2SS1-6</strain>
    </source>
</reference>
<keyword evidence="3" id="KW-1185">Reference proteome</keyword>
<sequence>MSQPPPARCHVSVDSTPATASASRRLVETYDILWRIFSGPRTRGSQSPYLLSPADLARCTRVCHAFHDPAVRVLWSTLDGFIPLWQLLAPLDLPFQAKYNEECFRIVVDAQLWNDSKCWDRFLNHAHYVLTLRVAISHMDASPHLATFTLQVLDDAGHWLVDEMVQLQSLRKINFSPTLSLEDVHALLTMPNLASLNARVSGECETDVFMTASNLHVLELHGSSPDISRLFATLNLPSLESLELNIFDTTPCGPGLPICTAAIARAFISSTLRRLHLTFNATFDYNQLPPSDPSVSLSALLQPLLHQTPNLEIFTLRFDGPLKLWATDDVFEEMAQSWPSLQTLRLDFRAWHDSGPMPTPAVLARFARSCPRLQDLVLPYLNYRIDVDPALYRELHGHALRRLFIADDRSMGTAGPDRVLALAEMVNNLFPHLDLSFRSYIKNPGMPWWKVFDCLRVSPTRPSARGLLHAASHSYLP</sequence>
<dbReference type="AlphaFoldDB" id="A0A5C2SPR1"/>
<evidence type="ECO:0000313" key="3">
    <source>
        <dbReference type="Proteomes" id="UP000313359"/>
    </source>
</evidence>
<evidence type="ECO:0000313" key="2">
    <source>
        <dbReference type="EMBL" id="RPD65089.1"/>
    </source>
</evidence>
<dbReference type="SUPFAM" id="SSF52047">
    <property type="entry name" value="RNI-like"/>
    <property type="match status" value="1"/>
</dbReference>
<dbReference type="Pfam" id="PF12937">
    <property type="entry name" value="F-box-like"/>
    <property type="match status" value="1"/>
</dbReference>
<feature type="domain" description="F-box" evidence="1">
    <location>
        <begin position="31"/>
        <end position="78"/>
    </location>
</feature>
<dbReference type="InterPro" id="IPR001810">
    <property type="entry name" value="F-box_dom"/>
</dbReference>